<keyword evidence="3" id="KW-1185">Reference proteome</keyword>
<comment type="caution">
    <text evidence="2">The sequence shown here is derived from an EMBL/GenBank/DDBJ whole genome shotgun (WGS) entry which is preliminary data.</text>
</comment>
<evidence type="ECO:0000313" key="2">
    <source>
        <dbReference type="EMBL" id="GAA3622180.1"/>
    </source>
</evidence>
<evidence type="ECO:0008006" key="4">
    <source>
        <dbReference type="Google" id="ProtNLM"/>
    </source>
</evidence>
<sequence length="194" mass="20634">MIGSSAAASPGPLPGRERGLSERARAWLVALVVLALAATYVVVWGTYAYVHMSSSVRYRVLGPGQPATIASGTVRLIDLSLARTLSSTYESLGPSWPDPGALWAVAAVEVTLDPGRDDPLCVFELVGPDRRVWEPSFGVTGRKLPGSCSDDEVPRGRPTRIEVVFQVPEVDADGLIGVAVSGGDSWHRIEVLRA</sequence>
<dbReference type="Proteomes" id="UP001501490">
    <property type="component" value="Unassembled WGS sequence"/>
</dbReference>
<keyword evidence="1" id="KW-0472">Membrane</keyword>
<evidence type="ECO:0000313" key="3">
    <source>
        <dbReference type="Proteomes" id="UP001501490"/>
    </source>
</evidence>
<keyword evidence="1" id="KW-1133">Transmembrane helix</keyword>
<reference evidence="3" key="1">
    <citation type="journal article" date="2019" name="Int. J. Syst. Evol. Microbiol.">
        <title>The Global Catalogue of Microorganisms (GCM) 10K type strain sequencing project: providing services to taxonomists for standard genome sequencing and annotation.</title>
        <authorList>
            <consortium name="The Broad Institute Genomics Platform"/>
            <consortium name="The Broad Institute Genome Sequencing Center for Infectious Disease"/>
            <person name="Wu L."/>
            <person name="Ma J."/>
        </authorList>
    </citation>
    <scope>NUCLEOTIDE SEQUENCE [LARGE SCALE GENOMIC DNA]</scope>
    <source>
        <strain evidence="3">JCM 16929</strain>
    </source>
</reference>
<dbReference type="EMBL" id="BAABAB010000017">
    <property type="protein sequence ID" value="GAA3622180.1"/>
    <property type="molecule type" value="Genomic_DNA"/>
</dbReference>
<organism evidence="2 3">
    <name type="scientific">Microlunatus ginsengisoli</name>
    <dbReference type="NCBI Taxonomy" id="363863"/>
    <lineage>
        <taxon>Bacteria</taxon>
        <taxon>Bacillati</taxon>
        <taxon>Actinomycetota</taxon>
        <taxon>Actinomycetes</taxon>
        <taxon>Propionibacteriales</taxon>
        <taxon>Propionibacteriaceae</taxon>
        <taxon>Microlunatus</taxon>
    </lineage>
</organism>
<protein>
    <recommendedName>
        <fullName evidence="4">DUF4352 domain-containing protein</fullName>
    </recommendedName>
</protein>
<feature type="transmembrane region" description="Helical" evidence="1">
    <location>
        <begin position="26"/>
        <end position="50"/>
    </location>
</feature>
<dbReference type="RefSeq" id="WP_344805070.1">
    <property type="nucleotide sequence ID" value="NZ_BAABAB010000017.1"/>
</dbReference>
<gene>
    <name evidence="2" type="ORF">GCM10022236_25660</name>
</gene>
<proteinExistence type="predicted"/>
<name>A0ABP6ZYW7_9ACTN</name>
<keyword evidence="1" id="KW-0812">Transmembrane</keyword>
<evidence type="ECO:0000256" key="1">
    <source>
        <dbReference type="SAM" id="Phobius"/>
    </source>
</evidence>
<accession>A0ABP6ZYW7</accession>